<dbReference type="RefSeq" id="WP_126377231.1">
    <property type="nucleotide sequence ID" value="NZ_AP017378.1"/>
</dbReference>
<feature type="transmembrane region" description="Helical" evidence="1">
    <location>
        <begin position="308"/>
        <end position="332"/>
    </location>
</feature>
<sequence>MERYGEGYLEERKLVKRWSGPIPALVSLALTLGVFYLTWWIFQDPRGLMRMYTPYVGYMYCRWWLIMMIWMVYIFNFWPFKRKWLENTHPLTKGVVLTLVSTVILVGLIKGFFEGLMGNYGLAYFNPEQLEKLPGITSFFAIEYASLAILMFAAIASWLSPAWVVAFEEAPWEKMKQPGKGFSILIMTFFLSTVVYFVTMHPHMGILYHPWQYFTSIAPPYWEQFANTVSGNFHVSWIMCCTVVVWLVETIWERYPFSLIKNDWARRFAAFFGIIAIALAMHFFLYFAQELTWGEAIRGTRRAFAPDWRWLHVGEMAIFFLVPALFVTFYCDNWPKKYSLPVNVLLRTIATTVGAIALYIVYYKTSHDFLGTQKGFSHPQQFPMIPMIWLVNIWLVHHWFMDNWPAWKMVPKTVEEIEADHAAKLAAIEDVRLNSKFGVGLGAGVAMGVAFYFVTVWALPAVYAAVNIIPGK</sequence>
<feature type="transmembrane region" description="Helical" evidence="1">
    <location>
        <begin position="62"/>
        <end position="79"/>
    </location>
</feature>
<gene>
    <name evidence="2" type="ORF">DFE_1004</name>
</gene>
<feature type="transmembrane region" description="Helical" evidence="1">
    <location>
        <begin position="229"/>
        <end position="248"/>
    </location>
</feature>
<organism evidence="2 3">
    <name type="scientific">Desulfovibrio ferrophilus</name>
    <dbReference type="NCBI Taxonomy" id="241368"/>
    <lineage>
        <taxon>Bacteria</taxon>
        <taxon>Pseudomonadati</taxon>
        <taxon>Thermodesulfobacteriota</taxon>
        <taxon>Desulfovibrionia</taxon>
        <taxon>Desulfovibrionales</taxon>
        <taxon>Desulfovibrionaceae</taxon>
        <taxon>Desulfovibrio</taxon>
    </lineage>
</organism>
<feature type="transmembrane region" description="Helical" evidence="1">
    <location>
        <begin position="181"/>
        <end position="199"/>
    </location>
</feature>
<feature type="transmembrane region" description="Helical" evidence="1">
    <location>
        <begin position="268"/>
        <end position="288"/>
    </location>
</feature>
<accession>A0A2Z6AWY0</accession>
<feature type="transmembrane region" description="Helical" evidence="1">
    <location>
        <begin position="441"/>
        <end position="466"/>
    </location>
</feature>
<keyword evidence="3" id="KW-1185">Reference proteome</keyword>
<dbReference type="KEGG" id="dfl:DFE_1004"/>
<feature type="transmembrane region" description="Helical" evidence="1">
    <location>
        <begin position="91"/>
        <end position="113"/>
    </location>
</feature>
<proteinExistence type="predicted"/>
<feature type="transmembrane region" description="Helical" evidence="1">
    <location>
        <begin position="21"/>
        <end position="42"/>
    </location>
</feature>
<name>A0A2Z6AWY0_9BACT</name>
<feature type="transmembrane region" description="Helical" evidence="1">
    <location>
        <begin position="382"/>
        <end position="400"/>
    </location>
</feature>
<dbReference type="OrthoDB" id="5411746at2"/>
<keyword evidence="1" id="KW-1133">Transmembrane helix</keyword>
<feature type="transmembrane region" description="Helical" evidence="1">
    <location>
        <begin position="344"/>
        <end position="362"/>
    </location>
</feature>
<keyword evidence="1" id="KW-0812">Transmembrane</keyword>
<evidence type="ECO:0000313" key="2">
    <source>
        <dbReference type="EMBL" id="BBD07730.1"/>
    </source>
</evidence>
<dbReference type="AlphaFoldDB" id="A0A2Z6AWY0"/>
<evidence type="ECO:0000313" key="3">
    <source>
        <dbReference type="Proteomes" id="UP000269883"/>
    </source>
</evidence>
<keyword evidence="1" id="KW-0472">Membrane</keyword>
<dbReference type="EMBL" id="AP017378">
    <property type="protein sequence ID" value="BBD07730.1"/>
    <property type="molecule type" value="Genomic_DNA"/>
</dbReference>
<feature type="transmembrane region" description="Helical" evidence="1">
    <location>
        <begin position="133"/>
        <end position="160"/>
    </location>
</feature>
<reference evidence="2 3" key="1">
    <citation type="journal article" date="2018" name="Sci. Adv.">
        <title>Multi-heme cytochromes provide a pathway for survival in energy-limited environments.</title>
        <authorList>
            <person name="Deng X."/>
            <person name="Dohmae N."/>
            <person name="Nealson K.H."/>
            <person name="Hashimoto K."/>
            <person name="Okamoto A."/>
        </authorList>
    </citation>
    <scope>NUCLEOTIDE SEQUENCE [LARGE SCALE GENOMIC DNA]</scope>
    <source>
        <strain evidence="2 3">IS5</strain>
    </source>
</reference>
<evidence type="ECO:0000256" key="1">
    <source>
        <dbReference type="SAM" id="Phobius"/>
    </source>
</evidence>
<protein>
    <submittedName>
        <fullName evidence="2">AAT family amino acid transporter</fullName>
    </submittedName>
</protein>
<dbReference type="Proteomes" id="UP000269883">
    <property type="component" value="Chromosome"/>
</dbReference>